<dbReference type="InterPro" id="IPR038765">
    <property type="entry name" value="Papain-like_cys_pep_sf"/>
</dbReference>
<dbReference type="Pfam" id="PF00443">
    <property type="entry name" value="UCH"/>
    <property type="match status" value="1"/>
</dbReference>
<feature type="compositionally biased region" description="Acidic residues" evidence="8">
    <location>
        <begin position="575"/>
        <end position="605"/>
    </location>
</feature>
<dbReference type="InterPro" id="IPR001394">
    <property type="entry name" value="Peptidase_C19_UCH"/>
</dbReference>
<proteinExistence type="inferred from homology"/>
<sequence length="675" mass="75897">MNSRFGRAGFNRFGNGKSKEHRFALKNGGELGGLSNDGNTCFMNSIIQSLASSRQLLKFIDSYLYAEIEIDTNKITGEKIKIKSNQPNPELTFTNALKTLLDNVNGKYGSRSKEFTTKQLLNKMPNGPKQNFFSGYNQEDAQEFYQLIMNLLEKEFKKMSVSRLPTPEPETDQAEEEKKKKKEKENIFIDVRNLKEIISGCNRLGKLGTVYVPARQVDPNLVDAEHKVVPLELITPVDGITAERVGCLTCGESGGIRYAVNSGLSLNLPNGQTYYSGFTLEQLLNEWIKPETIDDVNCNRCGLMQTRNLLAATLTELERSPNNTTAIQKLEARLKLIEIELAKNEVTDEAFEKLTTKNLIKKSRKTKQIFMDRPPPLLSIHINRSQFDPRTYMVVKNPSNVTFPAVLNLSRYIVEPNDINMDARLPFRKQDKELNQSLANTTANGGEFMSALDNNNYSNNGNDNYEESLSASTASSQTASFEEKPAELETPATTVDTAFSEADPRLLYNLKAVVVHYGTHNYGHYICYRKLRGVWWRISDESVYVVTEEEALGGQGTFMLFYEYDDGFKETLQDVTDDEEESKEDDNDEVQDEEEGEDDDNEVQEIESQGRVESTVASNETTNLVASTSEETEVYDFKNADNNNDSTSSTGGKEGDVDMGNNDCEFNVAEAQVHL</sequence>
<dbReference type="Gene3D" id="3.90.70.10">
    <property type="entry name" value="Cysteine proteinases"/>
    <property type="match status" value="1"/>
</dbReference>
<dbReference type="PROSITE" id="PS00972">
    <property type="entry name" value="USP_1"/>
    <property type="match status" value="1"/>
</dbReference>
<feature type="region of interest" description="Disordered" evidence="8">
    <location>
        <begin position="575"/>
        <end position="664"/>
    </location>
</feature>
<keyword evidence="6 7" id="KW-0788">Thiol protease</keyword>
<protein>
    <recommendedName>
        <fullName evidence="7">Ubiquitin carboxyl-terminal hydrolase</fullName>
        <ecNumber evidence="7">3.4.19.12</ecNumber>
    </recommendedName>
</protein>
<dbReference type="GO" id="GO:0006508">
    <property type="term" value="P:proteolysis"/>
    <property type="evidence" value="ECO:0007669"/>
    <property type="project" value="UniProtKB-KW"/>
</dbReference>
<dbReference type="AlphaFoldDB" id="A0AAI9T0L3"/>
<evidence type="ECO:0000256" key="2">
    <source>
        <dbReference type="ARBA" id="ARBA00009085"/>
    </source>
</evidence>
<keyword evidence="4 7" id="KW-0833">Ubl conjugation pathway</keyword>
<dbReference type="PANTHER" id="PTHR24006">
    <property type="entry name" value="UBIQUITIN CARBOXYL-TERMINAL HYDROLASE"/>
    <property type="match status" value="1"/>
</dbReference>
<evidence type="ECO:0000259" key="9">
    <source>
        <dbReference type="PROSITE" id="PS50235"/>
    </source>
</evidence>
<reference evidence="10" key="1">
    <citation type="journal article" date="2022" name="DNA Res.">
        <title>Genome analysis of five recently described species of the CUG-Ser clade uncovers Candida theae as a new hybrid lineage with pathogenic potential in the Candida parapsilosis species complex.</title>
        <authorList>
            <person name="Mixao V."/>
            <person name="Del Olmo V."/>
            <person name="Hegedusova E."/>
            <person name="Saus E."/>
            <person name="Pryszcz L."/>
            <person name="Cillingova A."/>
            <person name="Nosek J."/>
            <person name="Gabaldon T."/>
        </authorList>
    </citation>
    <scope>NUCLEOTIDE SEQUENCE</scope>
    <source>
        <strain evidence="10">CBS 10844</strain>
    </source>
</reference>
<gene>
    <name evidence="10" type="ORF">KGF56_001087</name>
</gene>
<evidence type="ECO:0000256" key="4">
    <source>
        <dbReference type="ARBA" id="ARBA00022786"/>
    </source>
</evidence>
<dbReference type="InterPro" id="IPR050164">
    <property type="entry name" value="Peptidase_C19"/>
</dbReference>
<evidence type="ECO:0000256" key="3">
    <source>
        <dbReference type="ARBA" id="ARBA00022670"/>
    </source>
</evidence>
<evidence type="ECO:0000256" key="7">
    <source>
        <dbReference type="RuleBase" id="RU366025"/>
    </source>
</evidence>
<keyword evidence="5 7" id="KW-0378">Hydrolase</keyword>
<dbReference type="EMBL" id="JAHUZD010000025">
    <property type="protein sequence ID" value="KAI3406245.2"/>
    <property type="molecule type" value="Genomic_DNA"/>
</dbReference>
<dbReference type="GO" id="GO:0016579">
    <property type="term" value="P:protein deubiquitination"/>
    <property type="evidence" value="ECO:0007669"/>
    <property type="project" value="InterPro"/>
</dbReference>
<evidence type="ECO:0000256" key="1">
    <source>
        <dbReference type="ARBA" id="ARBA00000707"/>
    </source>
</evidence>
<dbReference type="RefSeq" id="XP_049181990.1">
    <property type="nucleotide sequence ID" value="XM_049322172.1"/>
</dbReference>
<dbReference type="GO" id="GO:0005829">
    <property type="term" value="C:cytosol"/>
    <property type="evidence" value="ECO:0007669"/>
    <property type="project" value="TreeGrafter"/>
</dbReference>
<evidence type="ECO:0000313" key="10">
    <source>
        <dbReference type="EMBL" id="KAI3406245.2"/>
    </source>
</evidence>
<feature type="domain" description="USP" evidence="9">
    <location>
        <begin position="32"/>
        <end position="565"/>
    </location>
</feature>
<dbReference type="PANTHER" id="PTHR24006:SF888">
    <property type="entry name" value="UBIQUITIN CARBOXYL-TERMINAL HYDROLASE 30"/>
    <property type="match status" value="1"/>
</dbReference>
<dbReference type="InterPro" id="IPR018200">
    <property type="entry name" value="USP_CS"/>
</dbReference>
<dbReference type="GO" id="GO:0004843">
    <property type="term" value="F:cysteine-type deubiquitinase activity"/>
    <property type="evidence" value="ECO:0007669"/>
    <property type="project" value="UniProtKB-UniRule"/>
</dbReference>
<dbReference type="EC" id="3.4.19.12" evidence="7"/>
<name>A0AAI9T0L3_9ASCO</name>
<dbReference type="PROSITE" id="PS00973">
    <property type="entry name" value="USP_2"/>
    <property type="match status" value="1"/>
</dbReference>
<feature type="compositionally biased region" description="Polar residues" evidence="8">
    <location>
        <begin position="611"/>
        <end position="629"/>
    </location>
</feature>
<keyword evidence="11" id="KW-1185">Reference proteome</keyword>
<evidence type="ECO:0000256" key="5">
    <source>
        <dbReference type="ARBA" id="ARBA00022801"/>
    </source>
</evidence>
<comment type="similarity">
    <text evidence="2 7">Belongs to the peptidase C19 family.</text>
</comment>
<feature type="region of interest" description="Disordered" evidence="8">
    <location>
        <begin position="450"/>
        <end position="492"/>
    </location>
</feature>
<evidence type="ECO:0000256" key="6">
    <source>
        <dbReference type="ARBA" id="ARBA00022807"/>
    </source>
</evidence>
<comment type="caution">
    <text evidence="10">The sequence shown here is derived from an EMBL/GenBank/DDBJ whole genome shotgun (WGS) entry which is preliminary data.</text>
</comment>
<dbReference type="InterPro" id="IPR028889">
    <property type="entry name" value="USP"/>
</dbReference>
<accession>A0AAI9T0L3</accession>
<dbReference type="PROSITE" id="PS50235">
    <property type="entry name" value="USP_3"/>
    <property type="match status" value="1"/>
</dbReference>
<dbReference type="CDD" id="cd02662">
    <property type="entry name" value="Peptidase_C19F"/>
    <property type="match status" value="1"/>
</dbReference>
<feature type="region of interest" description="Disordered" evidence="8">
    <location>
        <begin position="161"/>
        <end position="182"/>
    </location>
</feature>
<keyword evidence="3 7" id="KW-0645">Protease</keyword>
<evidence type="ECO:0000256" key="8">
    <source>
        <dbReference type="SAM" id="MobiDB-lite"/>
    </source>
</evidence>
<dbReference type="GO" id="GO:0005634">
    <property type="term" value="C:nucleus"/>
    <property type="evidence" value="ECO:0007669"/>
    <property type="project" value="TreeGrafter"/>
</dbReference>
<dbReference type="SUPFAM" id="SSF54001">
    <property type="entry name" value="Cysteine proteinases"/>
    <property type="match status" value="1"/>
</dbReference>
<comment type="catalytic activity">
    <reaction evidence="1 7">
        <text>Thiol-dependent hydrolysis of ester, thioester, amide, peptide and isopeptide bonds formed by the C-terminal Gly of ubiquitin (a 76-residue protein attached to proteins as an intracellular targeting signal).</text>
        <dbReference type="EC" id="3.4.19.12"/>
    </reaction>
</comment>
<dbReference type="Proteomes" id="UP001202479">
    <property type="component" value="Unassembled WGS sequence"/>
</dbReference>
<dbReference type="GeneID" id="73378704"/>
<feature type="compositionally biased region" description="Low complexity" evidence="8">
    <location>
        <begin position="453"/>
        <end position="480"/>
    </location>
</feature>
<evidence type="ECO:0000313" key="11">
    <source>
        <dbReference type="Proteomes" id="UP001202479"/>
    </source>
</evidence>
<organism evidence="10 11">
    <name type="scientific">Candida oxycetoniae</name>
    <dbReference type="NCBI Taxonomy" id="497107"/>
    <lineage>
        <taxon>Eukaryota</taxon>
        <taxon>Fungi</taxon>
        <taxon>Dikarya</taxon>
        <taxon>Ascomycota</taxon>
        <taxon>Saccharomycotina</taxon>
        <taxon>Pichiomycetes</taxon>
        <taxon>Debaryomycetaceae</taxon>
        <taxon>Candida/Lodderomyces clade</taxon>
        <taxon>Candida</taxon>
    </lineage>
</organism>
<feature type="compositionally biased region" description="Low complexity" evidence="8">
    <location>
        <begin position="641"/>
        <end position="651"/>
    </location>
</feature>